<feature type="transmembrane region" description="Helical" evidence="1">
    <location>
        <begin position="84"/>
        <end position="103"/>
    </location>
</feature>
<dbReference type="AlphaFoldDB" id="A0ABD2PN82"/>
<proteinExistence type="predicted"/>
<evidence type="ECO:0000313" key="3">
    <source>
        <dbReference type="Proteomes" id="UP001626550"/>
    </source>
</evidence>
<keyword evidence="1" id="KW-0812">Transmembrane</keyword>
<protein>
    <submittedName>
        <fullName evidence="2">Uncharacterized protein</fullName>
    </submittedName>
</protein>
<feature type="transmembrane region" description="Helical" evidence="1">
    <location>
        <begin position="119"/>
        <end position="139"/>
    </location>
</feature>
<accession>A0ABD2PN82</accession>
<feature type="transmembrane region" description="Helical" evidence="1">
    <location>
        <begin position="196"/>
        <end position="220"/>
    </location>
</feature>
<organism evidence="2 3">
    <name type="scientific">Cichlidogyrus casuarinus</name>
    <dbReference type="NCBI Taxonomy" id="1844966"/>
    <lineage>
        <taxon>Eukaryota</taxon>
        <taxon>Metazoa</taxon>
        <taxon>Spiralia</taxon>
        <taxon>Lophotrochozoa</taxon>
        <taxon>Platyhelminthes</taxon>
        <taxon>Monogenea</taxon>
        <taxon>Monopisthocotylea</taxon>
        <taxon>Dactylogyridea</taxon>
        <taxon>Ancyrocephalidae</taxon>
        <taxon>Cichlidogyrus</taxon>
    </lineage>
</organism>
<gene>
    <name evidence="2" type="ORF">Ciccas_013316</name>
</gene>
<dbReference type="Proteomes" id="UP001626550">
    <property type="component" value="Unassembled WGS sequence"/>
</dbReference>
<feature type="transmembrane region" description="Helical" evidence="1">
    <location>
        <begin position="151"/>
        <end position="176"/>
    </location>
</feature>
<keyword evidence="3" id="KW-1185">Reference proteome</keyword>
<sequence length="241" mass="26798">MWTRVLDLAVRNVWYKSESDCEESYPEENSNSFSVFEVGIFSSPIVMDTKEIVAIDDQKNYMRPTVVNSTIINSAKNRPYLNRAVVLFFGIIFLLISLVQFILEGLTISNSVMRESAGVGFWCGVTMLVVAISCFVLFAKKDRNGPAIANLMLSSVGMAVSIIAICFSMLGVYWSVGASVTYEYFEFRKEQIGQAVMSIMALVLCTANLVFVATATFSFCKRSDWNNAVPDGSLPPTYRPN</sequence>
<keyword evidence="1" id="KW-0472">Membrane</keyword>
<reference evidence="2 3" key="1">
    <citation type="submission" date="2024-11" db="EMBL/GenBank/DDBJ databases">
        <title>Adaptive evolution of stress response genes in parasites aligns with host niche diversity.</title>
        <authorList>
            <person name="Hahn C."/>
            <person name="Resl P."/>
        </authorList>
    </citation>
    <scope>NUCLEOTIDE SEQUENCE [LARGE SCALE GENOMIC DNA]</scope>
    <source>
        <strain evidence="2">EGGRZ-B1_66</strain>
        <tissue evidence="2">Body</tissue>
    </source>
</reference>
<name>A0ABD2PN82_9PLAT</name>
<keyword evidence="1" id="KW-1133">Transmembrane helix</keyword>
<dbReference type="EMBL" id="JBJKFK010005748">
    <property type="protein sequence ID" value="KAL3308157.1"/>
    <property type="molecule type" value="Genomic_DNA"/>
</dbReference>
<comment type="caution">
    <text evidence="2">The sequence shown here is derived from an EMBL/GenBank/DDBJ whole genome shotgun (WGS) entry which is preliminary data.</text>
</comment>
<evidence type="ECO:0000256" key="1">
    <source>
        <dbReference type="SAM" id="Phobius"/>
    </source>
</evidence>
<evidence type="ECO:0000313" key="2">
    <source>
        <dbReference type="EMBL" id="KAL3308157.1"/>
    </source>
</evidence>